<dbReference type="RefSeq" id="WP_187246565.1">
    <property type="nucleotide sequence ID" value="NZ_BAAAOK010000025.1"/>
</dbReference>
<organism evidence="4 5">
    <name type="scientific">Actinomadura alba</name>
    <dbReference type="NCBI Taxonomy" id="406431"/>
    <lineage>
        <taxon>Bacteria</taxon>
        <taxon>Bacillati</taxon>
        <taxon>Actinomycetota</taxon>
        <taxon>Actinomycetes</taxon>
        <taxon>Streptosporangiales</taxon>
        <taxon>Thermomonosporaceae</taxon>
        <taxon>Actinomadura</taxon>
    </lineage>
</organism>
<dbReference type="SUPFAM" id="SSF51569">
    <property type="entry name" value="Aldolase"/>
    <property type="match status" value="1"/>
</dbReference>
<sequence>MRALTAGTLTGTWATVLLPIGEDDRIDWERLSEQVRELVAAGVDGIYTNGSSGEFWAQTEEEFDRLSTVVADACERAGMRFQIGAAHSSPQTALSRVRRARDLSPGAIQVILPDWFAPSDQESLAFLRRMADEAAPVPLVLYNPPHAKRVLTALDHARLLDTVPEIVGIKVADGDGPWYDAMAPVSERVAMFVPGHHLATGYGRGAAGAYSNVACLHPRAAVRWWEQITTDHVTAEALEARLRTFLDNEVLPLQRQYGYCNAALDKLLAAIGDWAAVGTRMRWPYQGVPDTDVRRLRAVAQDRLPEFVT</sequence>
<dbReference type="Pfam" id="PF00701">
    <property type="entry name" value="DHDPS"/>
    <property type="match status" value="1"/>
</dbReference>
<dbReference type="PIRSF" id="PIRSF001365">
    <property type="entry name" value="DHDPS"/>
    <property type="match status" value="1"/>
</dbReference>
<evidence type="ECO:0000313" key="5">
    <source>
        <dbReference type="Proteomes" id="UP000805614"/>
    </source>
</evidence>
<accession>A0ABR7LXM3</accession>
<comment type="caution">
    <text evidence="4">The sequence shown here is derived from an EMBL/GenBank/DDBJ whole genome shotgun (WGS) entry which is preliminary data.</text>
</comment>
<gene>
    <name evidence="4" type="ORF">HKK74_29080</name>
</gene>
<dbReference type="PANTHER" id="PTHR12128">
    <property type="entry name" value="DIHYDRODIPICOLINATE SYNTHASE"/>
    <property type="match status" value="1"/>
</dbReference>
<comment type="similarity">
    <text evidence="1 3">Belongs to the DapA family.</text>
</comment>
<dbReference type="InterPro" id="IPR002220">
    <property type="entry name" value="DapA-like"/>
</dbReference>
<dbReference type="Gene3D" id="3.20.20.70">
    <property type="entry name" value="Aldolase class I"/>
    <property type="match status" value="1"/>
</dbReference>
<keyword evidence="5" id="KW-1185">Reference proteome</keyword>
<dbReference type="PANTHER" id="PTHR12128:SF66">
    <property type="entry name" value="4-HYDROXY-2-OXOGLUTARATE ALDOLASE, MITOCHONDRIAL"/>
    <property type="match status" value="1"/>
</dbReference>
<dbReference type="CDD" id="cd00408">
    <property type="entry name" value="DHDPS-like"/>
    <property type="match status" value="1"/>
</dbReference>
<reference evidence="4 5" key="1">
    <citation type="submission" date="2020-06" db="EMBL/GenBank/DDBJ databases">
        <title>Actinomadura xiongansis sp. nov., isolated from soil of Baiyangdian.</title>
        <authorList>
            <person name="Zhang X."/>
        </authorList>
    </citation>
    <scope>NUCLEOTIDE SEQUENCE [LARGE SCALE GENOMIC DNA]</scope>
    <source>
        <strain evidence="4 5">HBUM206468</strain>
    </source>
</reference>
<dbReference type="SMART" id="SM01130">
    <property type="entry name" value="DHDPS"/>
    <property type="match status" value="1"/>
</dbReference>
<evidence type="ECO:0000256" key="1">
    <source>
        <dbReference type="ARBA" id="ARBA00007592"/>
    </source>
</evidence>
<proteinExistence type="inferred from homology"/>
<dbReference type="EMBL" id="JABVEC010000028">
    <property type="protein sequence ID" value="MBC6469515.1"/>
    <property type="molecule type" value="Genomic_DNA"/>
</dbReference>
<evidence type="ECO:0000256" key="2">
    <source>
        <dbReference type="ARBA" id="ARBA00023239"/>
    </source>
</evidence>
<dbReference type="Proteomes" id="UP000805614">
    <property type="component" value="Unassembled WGS sequence"/>
</dbReference>
<dbReference type="InterPro" id="IPR013785">
    <property type="entry name" value="Aldolase_TIM"/>
</dbReference>
<protein>
    <submittedName>
        <fullName evidence="4">Dihydrodipicolinate synthase family protein</fullName>
    </submittedName>
</protein>
<evidence type="ECO:0000256" key="3">
    <source>
        <dbReference type="PIRNR" id="PIRNR001365"/>
    </source>
</evidence>
<name>A0ABR7LXM3_9ACTN</name>
<keyword evidence="2 3" id="KW-0456">Lyase</keyword>
<evidence type="ECO:0000313" key="4">
    <source>
        <dbReference type="EMBL" id="MBC6469515.1"/>
    </source>
</evidence>